<keyword evidence="2" id="KW-0732">Signal</keyword>
<dbReference type="InterPro" id="IPR058831">
    <property type="entry name" value="LolA-like_dom_2nd"/>
</dbReference>
<feature type="domain" description="LolA-like" evidence="3">
    <location>
        <begin position="235"/>
        <end position="442"/>
    </location>
</feature>
<evidence type="ECO:0000259" key="3">
    <source>
        <dbReference type="Pfam" id="PF25898"/>
    </source>
</evidence>
<dbReference type="Proteomes" id="UP000681722">
    <property type="component" value="Unassembled WGS sequence"/>
</dbReference>
<dbReference type="PANTHER" id="PTHR36902">
    <property type="entry name" value="ENRICHED IN SURFACE-LABELED PROTEOME PROTEIN 9"/>
    <property type="match status" value="1"/>
</dbReference>
<dbReference type="Pfam" id="PF25898">
    <property type="entry name" value="LolA_2nd_metazoa"/>
    <property type="match status" value="1"/>
</dbReference>
<keyword evidence="1" id="KW-0812">Transmembrane</keyword>
<proteinExistence type="predicted"/>
<sequence>MHYINVLFLLLHVINGQQIDLNICPSGLITQPNDPKWPPIPTTFEIFSELTFVDQSLEISQTFTSNRDAVYVTIAGTQFQHYYDFRTNEYLAIGSFVLNNVSTPVCARYIITNQFTTSNVSRSVLKPSILLGYSSNNLLNNVFGARYRGETIIRGIPASIFESCFYVTDIQATVNAIYYFNNPEKFLASSHQPELLKVDVRSRTLSGEEQSYSYNIFRYVPYPNKNEQIQSLETPTGVYCPNRTNTKALPEHLPSRLSINAEISLPRLYNSSLLTTFELIDEQLQFVRLDVYINNVDFREIHDYSTGLSYRYLPQTQQCSVSEISESSGDATLVDQTHIRMKSVYEFFQLADNHTQFQYIGVRWCRDRVRCHVWIGQKQAENKQIEQYEWYWAMEFNGQQLSEMIPVKLLITVISTPSTVPNTQEINFYNYLSHPMTIVAIDSTLADCYRALGPTNGFNYAILRFTIDNVQKYPVHKNILYLKYTILMELAFDLQVRSVRLSNIVIDHENDKNDLYVTFTLLDNPPFYGPVEQLHVEQASLSIIKHLEMIINLNVLKFRTRYDQGREVVLRAKPNSLKTLIFYTFPAVNNTHYINQTVVVHNNYTQISVQIKDITVTRHTGDRIAALWTGFILLGVVITISIGILLVMVKERRANIKRLIFCKSNKTPKWDLGETARLWSAGQVMLPSLTNEASLRSVESLFP</sequence>
<dbReference type="Proteomes" id="UP000663829">
    <property type="component" value="Unassembled WGS sequence"/>
</dbReference>
<dbReference type="OrthoDB" id="5983572at2759"/>
<dbReference type="EMBL" id="CAJNOQ010003336">
    <property type="protein sequence ID" value="CAF1007380.1"/>
    <property type="molecule type" value="Genomic_DNA"/>
</dbReference>
<feature type="transmembrane region" description="Helical" evidence="1">
    <location>
        <begin position="625"/>
        <end position="649"/>
    </location>
</feature>
<dbReference type="EMBL" id="CAJOBC010003336">
    <property type="protein sequence ID" value="CAF3778567.1"/>
    <property type="molecule type" value="Genomic_DNA"/>
</dbReference>
<reference evidence="5" key="1">
    <citation type="submission" date="2021-02" db="EMBL/GenBank/DDBJ databases">
        <authorList>
            <person name="Nowell W R."/>
        </authorList>
    </citation>
    <scope>NUCLEOTIDE SEQUENCE</scope>
</reference>
<name>A0A814HCU3_9BILA</name>
<dbReference type="Proteomes" id="UP000677228">
    <property type="component" value="Unassembled WGS sequence"/>
</dbReference>
<gene>
    <name evidence="5" type="ORF">GPM918_LOCUS14081</name>
    <name evidence="4" type="ORF">OVA965_LOCUS4992</name>
    <name evidence="7" type="ORF">SRO942_LOCUS14081</name>
    <name evidence="6" type="ORF">TMI583_LOCUS4990</name>
</gene>
<comment type="caution">
    <text evidence="5">The sequence shown here is derived from an EMBL/GenBank/DDBJ whole genome shotgun (WGS) entry which is preliminary data.</text>
</comment>
<evidence type="ECO:0000256" key="1">
    <source>
        <dbReference type="SAM" id="Phobius"/>
    </source>
</evidence>
<dbReference type="AlphaFoldDB" id="A0A814HCU3"/>
<evidence type="ECO:0000313" key="8">
    <source>
        <dbReference type="Proteomes" id="UP000663829"/>
    </source>
</evidence>
<feature type="chain" id="PRO_5036410183" description="LolA-like domain-containing protein" evidence="2">
    <location>
        <begin position="17"/>
        <end position="703"/>
    </location>
</feature>
<accession>A0A814HCU3</accession>
<keyword evidence="1" id="KW-0472">Membrane</keyword>
<organism evidence="5 8">
    <name type="scientific">Didymodactylos carnosus</name>
    <dbReference type="NCBI Taxonomy" id="1234261"/>
    <lineage>
        <taxon>Eukaryota</taxon>
        <taxon>Metazoa</taxon>
        <taxon>Spiralia</taxon>
        <taxon>Gnathifera</taxon>
        <taxon>Rotifera</taxon>
        <taxon>Eurotatoria</taxon>
        <taxon>Bdelloidea</taxon>
        <taxon>Philodinida</taxon>
        <taxon>Philodinidae</taxon>
        <taxon>Didymodactylos</taxon>
    </lineage>
</organism>
<feature type="signal peptide" evidence="2">
    <location>
        <begin position="1"/>
        <end position="16"/>
    </location>
</feature>
<protein>
    <recommendedName>
        <fullName evidence="3">LolA-like domain-containing protein</fullName>
    </recommendedName>
</protein>
<keyword evidence="1" id="KW-1133">Transmembrane helix</keyword>
<evidence type="ECO:0000313" key="6">
    <source>
        <dbReference type="EMBL" id="CAF3591584.1"/>
    </source>
</evidence>
<dbReference type="Proteomes" id="UP000682733">
    <property type="component" value="Unassembled WGS sequence"/>
</dbReference>
<evidence type="ECO:0000313" key="7">
    <source>
        <dbReference type="EMBL" id="CAF3778567.1"/>
    </source>
</evidence>
<evidence type="ECO:0000313" key="5">
    <source>
        <dbReference type="EMBL" id="CAF1007380.1"/>
    </source>
</evidence>
<dbReference type="PANTHER" id="PTHR36902:SF1">
    <property type="entry name" value="ENRICHED IN SURFACE-LABELED PROTEOME PROTEIN 9"/>
    <property type="match status" value="1"/>
</dbReference>
<evidence type="ECO:0000313" key="4">
    <source>
        <dbReference type="EMBL" id="CAF0807859.1"/>
    </source>
</evidence>
<keyword evidence="8" id="KW-1185">Reference proteome</keyword>
<dbReference type="EMBL" id="CAJOBA010001362">
    <property type="protein sequence ID" value="CAF3591584.1"/>
    <property type="molecule type" value="Genomic_DNA"/>
</dbReference>
<evidence type="ECO:0000256" key="2">
    <source>
        <dbReference type="SAM" id="SignalP"/>
    </source>
</evidence>
<dbReference type="EMBL" id="CAJNOK010001362">
    <property type="protein sequence ID" value="CAF0807859.1"/>
    <property type="molecule type" value="Genomic_DNA"/>
</dbReference>